<dbReference type="InterPro" id="IPR015124">
    <property type="entry name" value="Stf0"/>
</dbReference>
<dbReference type="InterPro" id="IPR027417">
    <property type="entry name" value="P-loop_NTPase"/>
</dbReference>
<dbReference type="GO" id="GO:0016740">
    <property type="term" value="F:transferase activity"/>
    <property type="evidence" value="ECO:0007669"/>
    <property type="project" value="UniProtKB-KW"/>
</dbReference>
<keyword evidence="2" id="KW-0808">Transferase</keyword>
<dbReference type="InterPro" id="IPR024628">
    <property type="entry name" value="Sulfotransferase_Stf0_dom"/>
</dbReference>
<reference evidence="2 3" key="1">
    <citation type="submission" date="2017-03" db="EMBL/GenBank/DDBJ databases">
        <authorList>
            <person name="Afonso C.L."/>
            <person name="Miller P.J."/>
            <person name="Scott M.A."/>
            <person name="Spackman E."/>
            <person name="Goraichik I."/>
            <person name="Dimitrov K.M."/>
            <person name="Suarez D.L."/>
            <person name="Swayne D.E."/>
        </authorList>
    </citation>
    <scope>NUCLEOTIDE SEQUENCE [LARGE SCALE GENOMIC DNA]</scope>
    <source>
        <strain evidence="2 3">CECT 7639</strain>
    </source>
</reference>
<proteinExistence type="predicted"/>
<dbReference type="Proteomes" id="UP000193077">
    <property type="component" value="Unassembled WGS sequence"/>
</dbReference>
<dbReference type="RefSeq" id="WP_085794531.1">
    <property type="nucleotide sequence ID" value="NZ_FWFO01000001.1"/>
</dbReference>
<evidence type="ECO:0000259" key="1">
    <source>
        <dbReference type="Pfam" id="PF09037"/>
    </source>
</evidence>
<protein>
    <submittedName>
        <fullName evidence="2">Stf0 sulfotransferase</fullName>
    </submittedName>
</protein>
<name>A0A1Y5RTP2_9RHOB</name>
<accession>A0A1Y5RTP2</accession>
<dbReference type="EMBL" id="FWFO01000001">
    <property type="protein sequence ID" value="SLN25258.1"/>
    <property type="molecule type" value="Genomic_DNA"/>
</dbReference>
<gene>
    <name evidence="2" type="ORF">TRL7639_00857</name>
</gene>
<dbReference type="PIRSF" id="PIRSF021497">
    <property type="entry name" value="Sulphotransferase_Stf0"/>
    <property type="match status" value="1"/>
</dbReference>
<feature type="domain" description="Sulphotransferase Stf0" evidence="1">
    <location>
        <begin position="5"/>
        <end position="248"/>
    </location>
</feature>
<organism evidence="2 3">
    <name type="scientific">Falsiruegeria litorea R37</name>
    <dbReference type="NCBI Taxonomy" id="1200284"/>
    <lineage>
        <taxon>Bacteria</taxon>
        <taxon>Pseudomonadati</taxon>
        <taxon>Pseudomonadota</taxon>
        <taxon>Alphaproteobacteria</taxon>
        <taxon>Rhodobacterales</taxon>
        <taxon>Roseobacteraceae</taxon>
        <taxon>Falsiruegeria</taxon>
    </lineage>
</organism>
<dbReference type="AlphaFoldDB" id="A0A1Y5RTP2"/>
<dbReference type="SUPFAM" id="SSF52540">
    <property type="entry name" value="P-loop containing nucleoside triphosphate hydrolases"/>
    <property type="match status" value="1"/>
</dbReference>
<dbReference type="Pfam" id="PF09037">
    <property type="entry name" value="Sulphotransf"/>
    <property type="match status" value="1"/>
</dbReference>
<sequence length="258" mass="28759">MTIDSYIICTNPRSGSTLLCGLLSQTGVAGSPDSFFRGPSRQWWADHLQVPQAVDLNNPTFCTSFLSAAVAEGTGAGEFFGCRLMHESLPDLMAMTACLHPDAQDDLARIKAVFGHTAFVHLIREDKVDQAISYVRAEQTGTWHVAPNGEAVEQKGPPQPPRYDFARIHEKAVEFEAHDAAWARWFEQTGVRPLKVRYSDLAENPKHELRRILSHLDQPTEAAERATPGVRKLADEMNEKWAAQYRGDREQHAAHSLS</sequence>
<evidence type="ECO:0000313" key="2">
    <source>
        <dbReference type="EMBL" id="SLN25258.1"/>
    </source>
</evidence>
<dbReference type="OrthoDB" id="5562925at2"/>
<evidence type="ECO:0000313" key="3">
    <source>
        <dbReference type="Proteomes" id="UP000193077"/>
    </source>
</evidence>
<dbReference type="Gene3D" id="3.40.50.300">
    <property type="entry name" value="P-loop containing nucleotide triphosphate hydrolases"/>
    <property type="match status" value="1"/>
</dbReference>
<keyword evidence="3" id="KW-1185">Reference proteome</keyword>